<evidence type="ECO:0000256" key="3">
    <source>
        <dbReference type="ARBA" id="ARBA00022679"/>
    </source>
</evidence>
<dbReference type="InterPro" id="IPR050194">
    <property type="entry name" value="Glycosyltransferase_grp1"/>
</dbReference>
<dbReference type="Gene3D" id="3.40.50.2000">
    <property type="entry name" value="Glycogen Phosphorylase B"/>
    <property type="match status" value="2"/>
</dbReference>
<dbReference type="GO" id="GO:0016758">
    <property type="term" value="F:hexosyltransferase activity"/>
    <property type="evidence" value="ECO:0007669"/>
    <property type="project" value="TreeGrafter"/>
</dbReference>
<evidence type="ECO:0000313" key="7">
    <source>
        <dbReference type="Proteomes" id="UP001157161"/>
    </source>
</evidence>
<keyword evidence="2" id="KW-0328">Glycosyltransferase</keyword>
<protein>
    <recommendedName>
        <fullName evidence="1">D-inositol 3-phosphate glycosyltransferase</fullName>
    </recommendedName>
</protein>
<comment type="caution">
    <text evidence="6">The sequence shown here is derived from an EMBL/GenBank/DDBJ whole genome shotgun (WGS) entry which is preliminary data.</text>
</comment>
<dbReference type="SUPFAM" id="SSF53756">
    <property type="entry name" value="UDP-Glycosyltransferase/glycogen phosphorylase"/>
    <property type="match status" value="1"/>
</dbReference>
<dbReference type="AlphaFoldDB" id="A0AA37XHC2"/>
<dbReference type="PANTHER" id="PTHR45947">
    <property type="entry name" value="SULFOQUINOVOSYL TRANSFERASE SQD2"/>
    <property type="match status" value="1"/>
</dbReference>
<feature type="domain" description="Glycosyl transferase family 1" evidence="4">
    <location>
        <begin position="197"/>
        <end position="359"/>
    </location>
</feature>
<dbReference type="InterPro" id="IPR001296">
    <property type="entry name" value="Glyco_trans_1"/>
</dbReference>
<feature type="domain" description="Glycosyltransferase subfamily 4-like N-terminal" evidence="5">
    <location>
        <begin position="16"/>
        <end position="188"/>
    </location>
</feature>
<proteinExistence type="predicted"/>
<keyword evidence="7" id="KW-1185">Reference proteome</keyword>
<organism evidence="6 7">
    <name type="scientific">Litorihabitans aurantiacus</name>
    <dbReference type="NCBI Taxonomy" id="1930061"/>
    <lineage>
        <taxon>Bacteria</taxon>
        <taxon>Bacillati</taxon>
        <taxon>Actinomycetota</taxon>
        <taxon>Actinomycetes</taxon>
        <taxon>Micrococcales</taxon>
        <taxon>Beutenbergiaceae</taxon>
        <taxon>Litorihabitans</taxon>
    </lineage>
</organism>
<sequence>MCLHTDPYAPPGSGDVGGMNVVVRHTCDALARAGHDVEVVTRWSDPASAREETIDGVAIRRLAVGPARSLPKGEHEGLMVDFGRALGELEPRDLLHSHHWFSGMAALPVARAWGVPHVQSFHSIAAPERTALSEGERPESPGRLDGEAYLAQHSDAVLAVSRAEALTALERLGAPPQRLTVVYPGVDPVLFHPADTRPAGRPSVLIAARLEPLKGVDLAIRALALIPPAARPVLRVAGGATADPGFGRSLLALADELGAAGDVELLGPQSRTALAGLMRAATLVLVPSHSETYGLVALEAAASGVPVVASATGGLVEAVRDGETGLLVPGREPADWAAAIGRVTGDPALAAHLGAAGRSMAQNRGWDAVGDVVAHAYAAMLPSATVVG</sequence>
<evidence type="ECO:0000313" key="6">
    <source>
        <dbReference type="EMBL" id="GMA33285.1"/>
    </source>
</evidence>
<keyword evidence="3 6" id="KW-0808">Transferase</keyword>
<dbReference type="GO" id="GO:1901137">
    <property type="term" value="P:carbohydrate derivative biosynthetic process"/>
    <property type="evidence" value="ECO:0007669"/>
    <property type="project" value="UniProtKB-ARBA"/>
</dbReference>
<dbReference type="Pfam" id="PF00534">
    <property type="entry name" value="Glycos_transf_1"/>
    <property type="match status" value="1"/>
</dbReference>
<gene>
    <name evidence="6" type="ORF">GCM10025875_32770</name>
</gene>
<dbReference type="EMBL" id="BSUM01000001">
    <property type="protein sequence ID" value="GMA33285.1"/>
    <property type="molecule type" value="Genomic_DNA"/>
</dbReference>
<dbReference type="Pfam" id="PF13439">
    <property type="entry name" value="Glyco_transf_4"/>
    <property type="match status" value="1"/>
</dbReference>
<evidence type="ECO:0000256" key="1">
    <source>
        <dbReference type="ARBA" id="ARBA00021292"/>
    </source>
</evidence>
<dbReference type="InterPro" id="IPR028098">
    <property type="entry name" value="Glyco_trans_4-like_N"/>
</dbReference>
<reference evidence="6" key="1">
    <citation type="journal article" date="2014" name="Int. J. Syst. Evol. Microbiol.">
        <title>Complete genome sequence of Corynebacterium casei LMG S-19264T (=DSM 44701T), isolated from a smear-ripened cheese.</title>
        <authorList>
            <consortium name="US DOE Joint Genome Institute (JGI-PGF)"/>
            <person name="Walter F."/>
            <person name="Albersmeier A."/>
            <person name="Kalinowski J."/>
            <person name="Ruckert C."/>
        </authorList>
    </citation>
    <scope>NUCLEOTIDE SEQUENCE</scope>
    <source>
        <strain evidence="6">NBRC 112290</strain>
    </source>
</reference>
<accession>A0AA37XHC2</accession>
<dbReference type="Proteomes" id="UP001157161">
    <property type="component" value="Unassembled WGS sequence"/>
</dbReference>
<name>A0AA37XHC2_9MICO</name>
<evidence type="ECO:0000259" key="5">
    <source>
        <dbReference type="Pfam" id="PF13439"/>
    </source>
</evidence>
<evidence type="ECO:0000256" key="2">
    <source>
        <dbReference type="ARBA" id="ARBA00022676"/>
    </source>
</evidence>
<dbReference type="PANTHER" id="PTHR45947:SF3">
    <property type="entry name" value="SULFOQUINOVOSYL TRANSFERASE SQD2"/>
    <property type="match status" value="1"/>
</dbReference>
<evidence type="ECO:0000259" key="4">
    <source>
        <dbReference type="Pfam" id="PF00534"/>
    </source>
</evidence>
<reference evidence="6" key="2">
    <citation type="submission" date="2023-02" db="EMBL/GenBank/DDBJ databases">
        <authorList>
            <person name="Sun Q."/>
            <person name="Mori K."/>
        </authorList>
    </citation>
    <scope>NUCLEOTIDE SEQUENCE</scope>
    <source>
        <strain evidence="6">NBRC 112290</strain>
    </source>
</reference>